<keyword evidence="2" id="KW-0808">Transferase</keyword>
<dbReference type="Pfam" id="PF07804">
    <property type="entry name" value="HipA_C"/>
    <property type="match status" value="1"/>
</dbReference>
<evidence type="ECO:0000256" key="2">
    <source>
        <dbReference type="ARBA" id="ARBA00022679"/>
    </source>
</evidence>
<keyword evidence="6" id="KW-1185">Reference proteome</keyword>
<dbReference type="EMBL" id="PKLZ01000012">
    <property type="protein sequence ID" value="PLW81501.1"/>
    <property type="molecule type" value="Genomic_DNA"/>
</dbReference>
<evidence type="ECO:0000256" key="3">
    <source>
        <dbReference type="ARBA" id="ARBA00022777"/>
    </source>
</evidence>
<comment type="similarity">
    <text evidence="1">Belongs to the HipA Ser/Thr kinase family.</text>
</comment>
<dbReference type="PANTHER" id="PTHR37419:SF8">
    <property type="entry name" value="TOXIN YJJJ"/>
    <property type="match status" value="1"/>
</dbReference>
<evidence type="ECO:0000256" key="1">
    <source>
        <dbReference type="ARBA" id="ARBA00010164"/>
    </source>
</evidence>
<evidence type="ECO:0000259" key="4">
    <source>
        <dbReference type="Pfam" id="PF07804"/>
    </source>
</evidence>
<comment type="caution">
    <text evidence="5">The sequence shown here is derived from an EMBL/GenBank/DDBJ whole genome shotgun (WGS) entry which is preliminary data.</text>
</comment>
<dbReference type="AlphaFoldDB" id="A0A2N5XZD0"/>
<accession>A0A2N5XZD0</accession>
<dbReference type="PANTHER" id="PTHR37419">
    <property type="entry name" value="SERINE/THREONINE-PROTEIN KINASE TOXIN HIPA"/>
    <property type="match status" value="1"/>
</dbReference>
<feature type="domain" description="HipA-like C-terminal" evidence="4">
    <location>
        <begin position="173"/>
        <end position="389"/>
    </location>
</feature>
<keyword evidence="3 5" id="KW-0418">Kinase</keyword>
<dbReference type="GO" id="GO:0005829">
    <property type="term" value="C:cytosol"/>
    <property type="evidence" value="ECO:0007669"/>
    <property type="project" value="TreeGrafter"/>
</dbReference>
<name>A0A2N5XZD0_9GAMM</name>
<sequence>MIFKAGREAFVWIWLPGEIEPVVAGRVISGDGKMLFNYGQSYLERTRSGAPAIAIYEPELPLRPGALAPLEGLNMAGCIRDAAPDAWGRRVIINKTLGRKGAGIDTAELDEFTYLLESGSDRIGGLDFQASPTEYVPRAVSNVTMLELLESAERVEQGIPLSPELDQALFRGSSIGGARPKALIEEHGKKYIAKFSSSSDVYSVVKAEFVAMRLAALLGLDVAPVRLARAANKDVLLIERFDRMPGAQGWSRKLMVSALTLFGLDEMMARYASYETLAEIIRRRFTQPKETLEELFSRLVFNILCGNTDDHARNHAAFWDGRSLTLTPAYDICPQGRTGNEASQAMLISGNNNLSQLASCLDAAAGFMLSETRARAIFAQQMAAIEQHWSDVCDTAELSEVDRNLLWGRQFLNPYSLRMER</sequence>
<dbReference type="Proteomes" id="UP000234845">
    <property type="component" value="Unassembled WGS sequence"/>
</dbReference>
<organism evidence="5 6">
    <name type="scientific">Kineobactrum sediminis</name>
    <dbReference type="NCBI Taxonomy" id="1905677"/>
    <lineage>
        <taxon>Bacteria</taxon>
        <taxon>Pseudomonadati</taxon>
        <taxon>Pseudomonadota</taxon>
        <taxon>Gammaproteobacteria</taxon>
        <taxon>Cellvibrionales</taxon>
        <taxon>Halieaceae</taxon>
        <taxon>Kineobactrum</taxon>
    </lineage>
</organism>
<evidence type="ECO:0000313" key="6">
    <source>
        <dbReference type="Proteomes" id="UP000234845"/>
    </source>
</evidence>
<gene>
    <name evidence="5" type="ORF">CWI75_14785</name>
</gene>
<dbReference type="InterPro" id="IPR052028">
    <property type="entry name" value="HipA_Ser/Thr_kinase"/>
</dbReference>
<dbReference type="GO" id="GO:0004674">
    <property type="term" value="F:protein serine/threonine kinase activity"/>
    <property type="evidence" value="ECO:0007669"/>
    <property type="project" value="TreeGrafter"/>
</dbReference>
<dbReference type="InterPro" id="IPR012893">
    <property type="entry name" value="HipA-like_C"/>
</dbReference>
<proteinExistence type="inferred from homology"/>
<dbReference type="RefSeq" id="WP_101522300.1">
    <property type="nucleotide sequence ID" value="NZ_PKLZ01000012.1"/>
</dbReference>
<dbReference type="OrthoDB" id="9805913at2"/>
<protein>
    <submittedName>
        <fullName evidence="5">Phosphatidylinositol kinase</fullName>
    </submittedName>
</protein>
<reference evidence="6" key="1">
    <citation type="submission" date="2017-11" db="EMBL/GenBank/DDBJ databases">
        <title>The draft genome sequence of Chromatocurvus sp. F02.</title>
        <authorList>
            <person name="Du Z.-J."/>
            <person name="Chang Y.-Q."/>
        </authorList>
    </citation>
    <scope>NUCLEOTIDE SEQUENCE [LARGE SCALE GENOMIC DNA]</scope>
    <source>
        <strain evidence="6">F02</strain>
    </source>
</reference>
<evidence type="ECO:0000313" key="5">
    <source>
        <dbReference type="EMBL" id="PLW81501.1"/>
    </source>
</evidence>
<dbReference type="Gene3D" id="1.10.1070.20">
    <property type="match status" value="1"/>
</dbReference>